<dbReference type="PANTHER" id="PTHR30483:SF6">
    <property type="entry name" value="PERIPLASMIC BINDING PROTEIN OF ABC TRANSPORTER FOR NATURAL AMINO ACIDS"/>
    <property type="match status" value="1"/>
</dbReference>
<name>A0A7C3MI04_DICTH</name>
<dbReference type="CDD" id="cd06347">
    <property type="entry name" value="PBP1_ABC_LivK_ligand_binding-like"/>
    <property type="match status" value="1"/>
</dbReference>
<evidence type="ECO:0000313" key="6">
    <source>
        <dbReference type="EMBL" id="HFX13590.1"/>
    </source>
</evidence>
<dbReference type="InterPro" id="IPR028082">
    <property type="entry name" value="Peripla_BP_I"/>
</dbReference>
<keyword evidence="3" id="KW-0732">Signal</keyword>
<feature type="domain" description="Leucine-binding protein" evidence="5">
    <location>
        <begin position="27"/>
        <end position="366"/>
    </location>
</feature>
<gene>
    <name evidence="6" type="ORF">ENW00_05455</name>
</gene>
<protein>
    <submittedName>
        <fullName evidence="6">ABC transporter substrate-binding protein</fullName>
    </submittedName>
</protein>
<dbReference type="Gene3D" id="3.40.50.2300">
    <property type="match status" value="2"/>
</dbReference>
<dbReference type="AlphaFoldDB" id="A0A7C3MI04"/>
<evidence type="ECO:0000256" key="3">
    <source>
        <dbReference type="ARBA" id="ARBA00022729"/>
    </source>
</evidence>
<sequence length="376" mass="40491">MKRFTKLFLISMVSIFLLVIPLQAAGTIRIGAIFPITGPLATFGTSCANGAKMAIEEVNLRGGVLGSKIELLIEDDQYKPEEAANAAKKLIERDKVVALIAEVTSSVTLVVAPIAQQSKIVLLTPTATNPKVTQVGDYIFRACFIDDFQGEVMANFVYKNLKLKTAAILTAVTSDYSKGLAQFFKQKFTALGGKIVAEESYSEGDSDFRAQLTKIKSAKPDFVYVPGYYADVGPILLQARELGITVPFGGGDGWDSPVLLQTAGKAAEGCFFSNHYSPDSKEVVVQTFVKNYQKKYGTTPDALAALAYDAAKLLVDAIKRAGSTDSSKIRDALAATKGFRGVTGVITFDANRNPVKSAVIIEIKDGKQVYRTTVKP</sequence>
<evidence type="ECO:0000259" key="5">
    <source>
        <dbReference type="Pfam" id="PF13458"/>
    </source>
</evidence>
<dbReference type="SUPFAM" id="SSF53822">
    <property type="entry name" value="Periplasmic binding protein-like I"/>
    <property type="match status" value="1"/>
</dbReference>
<dbReference type="InterPro" id="IPR000709">
    <property type="entry name" value="Leu_Ile_Val-bd"/>
</dbReference>
<keyword evidence="4" id="KW-0029">Amino-acid transport</keyword>
<dbReference type="InterPro" id="IPR051010">
    <property type="entry name" value="BCAA_transport"/>
</dbReference>
<proteinExistence type="inferred from homology"/>
<evidence type="ECO:0000256" key="1">
    <source>
        <dbReference type="ARBA" id="ARBA00010062"/>
    </source>
</evidence>
<dbReference type="EMBL" id="DTIN01000015">
    <property type="protein sequence ID" value="HFX13590.1"/>
    <property type="molecule type" value="Genomic_DNA"/>
</dbReference>
<organism evidence="6">
    <name type="scientific">Dictyoglomus thermophilum</name>
    <dbReference type="NCBI Taxonomy" id="14"/>
    <lineage>
        <taxon>Bacteria</taxon>
        <taxon>Pseudomonadati</taxon>
        <taxon>Dictyoglomota</taxon>
        <taxon>Dictyoglomia</taxon>
        <taxon>Dictyoglomales</taxon>
        <taxon>Dictyoglomaceae</taxon>
        <taxon>Dictyoglomus</taxon>
    </lineage>
</organism>
<comment type="caution">
    <text evidence="6">The sequence shown here is derived from an EMBL/GenBank/DDBJ whole genome shotgun (WGS) entry which is preliminary data.</text>
</comment>
<dbReference type="InterPro" id="IPR028081">
    <property type="entry name" value="Leu-bd"/>
</dbReference>
<reference evidence="6" key="1">
    <citation type="journal article" date="2020" name="mSystems">
        <title>Genome- and Community-Level Interaction Insights into Carbon Utilization and Element Cycling Functions of Hydrothermarchaeota in Hydrothermal Sediment.</title>
        <authorList>
            <person name="Zhou Z."/>
            <person name="Liu Y."/>
            <person name="Xu W."/>
            <person name="Pan J."/>
            <person name="Luo Z.H."/>
            <person name="Li M."/>
        </authorList>
    </citation>
    <scope>NUCLEOTIDE SEQUENCE [LARGE SCALE GENOMIC DNA]</scope>
    <source>
        <strain evidence="6">SpSt-81</strain>
    </source>
</reference>
<dbReference type="PRINTS" id="PR00337">
    <property type="entry name" value="LEUILEVALBP"/>
</dbReference>
<comment type="similarity">
    <text evidence="1">Belongs to the leucine-binding protein family.</text>
</comment>
<keyword evidence="2" id="KW-0813">Transport</keyword>
<dbReference type="GO" id="GO:0006865">
    <property type="term" value="P:amino acid transport"/>
    <property type="evidence" value="ECO:0007669"/>
    <property type="project" value="UniProtKB-KW"/>
</dbReference>
<dbReference type="Pfam" id="PF13458">
    <property type="entry name" value="Peripla_BP_6"/>
    <property type="match status" value="1"/>
</dbReference>
<dbReference type="PANTHER" id="PTHR30483">
    <property type="entry name" value="LEUCINE-SPECIFIC-BINDING PROTEIN"/>
    <property type="match status" value="1"/>
</dbReference>
<accession>A0A7C3MI04</accession>
<evidence type="ECO:0000256" key="2">
    <source>
        <dbReference type="ARBA" id="ARBA00022448"/>
    </source>
</evidence>
<evidence type="ECO:0000256" key="4">
    <source>
        <dbReference type="ARBA" id="ARBA00022970"/>
    </source>
</evidence>